<dbReference type="Gene3D" id="3.30.450.20">
    <property type="entry name" value="PAS domain"/>
    <property type="match status" value="2"/>
</dbReference>
<dbReference type="InterPro" id="IPR000014">
    <property type="entry name" value="PAS"/>
</dbReference>
<dbReference type="GO" id="GO:0016791">
    <property type="term" value="F:phosphatase activity"/>
    <property type="evidence" value="ECO:0007669"/>
    <property type="project" value="TreeGrafter"/>
</dbReference>
<dbReference type="InterPro" id="IPR035965">
    <property type="entry name" value="PAS-like_dom_sf"/>
</dbReference>
<comment type="caution">
    <text evidence="5">The sequence shown here is derived from an EMBL/GenBank/DDBJ whole genome shotgun (WGS) entry which is preliminary data.</text>
</comment>
<dbReference type="InterPro" id="IPR013656">
    <property type="entry name" value="PAS_4"/>
</dbReference>
<dbReference type="CDD" id="cd00130">
    <property type="entry name" value="PAS"/>
    <property type="match status" value="2"/>
</dbReference>
<dbReference type="SMART" id="SM00065">
    <property type="entry name" value="GAF"/>
    <property type="match status" value="1"/>
</dbReference>
<dbReference type="Gene3D" id="3.30.450.40">
    <property type="match status" value="1"/>
</dbReference>
<protein>
    <submittedName>
        <fullName evidence="5">Histidine kinase</fullName>
    </submittedName>
</protein>
<dbReference type="GO" id="GO:0016301">
    <property type="term" value="F:kinase activity"/>
    <property type="evidence" value="ECO:0007669"/>
    <property type="project" value="UniProtKB-KW"/>
</dbReference>
<evidence type="ECO:0000313" key="5">
    <source>
        <dbReference type="EMBL" id="KGM13487.1"/>
    </source>
</evidence>
<dbReference type="RefSeq" id="WP_052105113.1">
    <property type="nucleotide sequence ID" value="NZ_AXCZ01000040.1"/>
</dbReference>
<dbReference type="EMBL" id="AXCZ01000040">
    <property type="protein sequence ID" value="KGM13487.1"/>
    <property type="molecule type" value="Genomic_DNA"/>
</dbReference>
<evidence type="ECO:0000256" key="2">
    <source>
        <dbReference type="SAM" id="MobiDB-lite"/>
    </source>
</evidence>
<dbReference type="Gene3D" id="3.60.40.10">
    <property type="entry name" value="PPM-type phosphatase domain"/>
    <property type="match status" value="1"/>
</dbReference>
<dbReference type="InterPro" id="IPR029016">
    <property type="entry name" value="GAF-like_dom_sf"/>
</dbReference>
<evidence type="ECO:0000256" key="1">
    <source>
        <dbReference type="ARBA" id="ARBA00022801"/>
    </source>
</evidence>
<dbReference type="InterPro" id="IPR013655">
    <property type="entry name" value="PAS_fold_3"/>
</dbReference>
<proteinExistence type="predicted"/>
<dbReference type="Pfam" id="PF08447">
    <property type="entry name" value="PAS_3"/>
    <property type="match status" value="1"/>
</dbReference>
<organism evidence="5 6">
    <name type="scientific">Cellulomonas bogoriensis 69B4 = DSM 16987</name>
    <dbReference type="NCBI Taxonomy" id="1386082"/>
    <lineage>
        <taxon>Bacteria</taxon>
        <taxon>Bacillati</taxon>
        <taxon>Actinomycetota</taxon>
        <taxon>Actinomycetes</taxon>
        <taxon>Micrococcales</taxon>
        <taxon>Cellulomonadaceae</taxon>
        <taxon>Cellulomonas</taxon>
    </lineage>
</organism>
<feature type="domain" description="PAS" evidence="3">
    <location>
        <begin position="149"/>
        <end position="196"/>
    </location>
</feature>
<dbReference type="InterPro" id="IPR052016">
    <property type="entry name" value="Bact_Sigma-Reg"/>
</dbReference>
<dbReference type="InterPro" id="IPR036457">
    <property type="entry name" value="PPM-type-like_dom_sf"/>
</dbReference>
<dbReference type="Proteomes" id="UP000054314">
    <property type="component" value="Unassembled WGS sequence"/>
</dbReference>
<dbReference type="PROSITE" id="PS50113">
    <property type="entry name" value="PAC"/>
    <property type="match status" value="1"/>
</dbReference>
<dbReference type="InterPro" id="IPR000700">
    <property type="entry name" value="PAS-assoc_C"/>
</dbReference>
<dbReference type="SUPFAM" id="SSF55785">
    <property type="entry name" value="PYP-like sensor domain (PAS domain)"/>
    <property type="match status" value="2"/>
</dbReference>
<dbReference type="InterPro" id="IPR001932">
    <property type="entry name" value="PPM-type_phosphatase-like_dom"/>
</dbReference>
<dbReference type="Pfam" id="PF07228">
    <property type="entry name" value="SpoIIE"/>
    <property type="match status" value="1"/>
</dbReference>
<dbReference type="PROSITE" id="PS50112">
    <property type="entry name" value="PAS"/>
    <property type="match status" value="2"/>
</dbReference>
<keyword evidence="5" id="KW-0418">Kinase</keyword>
<keyword evidence="6" id="KW-1185">Reference proteome</keyword>
<keyword evidence="1" id="KW-0378">Hydrolase</keyword>
<feature type="domain" description="PAS" evidence="3">
    <location>
        <begin position="28"/>
        <end position="100"/>
    </location>
</feature>
<dbReference type="AlphaFoldDB" id="A0A0A0C0K2"/>
<dbReference type="SUPFAM" id="SSF55781">
    <property type="entry name" value="GAF domain-like"/>
    <property type="match status" value="1"/>
</dbReference>
<accession>A0A0A0C0K2</accession>
<feature type="region of interest" description="Disordered" evidence="2">
    <location>
        <begin position="1"/>
        <end position="21"/>
    </location>
</feature>
<dbReference type="SMART" id="SM00331">
    <property type="entry name" value="PP2C_SIG"/>
    <property type="match status" value="1"/>
</dbReference>
<evidence type="ECO:0000313" key="6">
    <source>
        <dbReference type="Proteomes" id="UP000054314"/>
    </source>
</evidence>
<name>A0A0A0C0K2_9CELL</name>
<dbReference type="InterPro" id="IPR001610">
    <property type="entry name" value="PAC"/>
</dbReference>
<evidence type="ECO:0000259" key="3">
    <source>
        <dbReference type="PROSITE" id="PS50112"/>
    </source>
</evidence>
<dbReference type="PANTHER" id="PTHR43156">
    <property type="entry name" value="STAGE II SPORULATION PROTEIN E-RELATED"/>
    <property type="match status" value="1"/>
</dbReference>
<dbReference type="NCBIfam" id="TIGR00229">
    <property type="entry name" value="sensory_box"/>
    <property type="match status" value="2"/>
</dbReference>
<keyword evidence="5" id="KW-0808">Transferase</keyword>
<dbReference type="InterPro" id="IPR003018">
    <property type="entry name" value="GAF"/>
</dbReference>
<dbReference type="Gene3D" id="2.10.70.100">
    <property type="match status" value="1"/>
</dbReference>
<gene>
    <name evidence="5" type="ORF">N869_13595</name>
</gene>
<reference evidence="5 6" key="1">
    <citation type="submission" date="2013-08" db="EMBL/GenBank/DDBJ databases">
        <title>Genome sequencing of Cellulomonas bogoriensis 69B4.</title>
        <authorList>
            <person name="Chen F."/>
            <person name="Li Y."/>
            <person name="Wang G."/>
        </authorList>
    </citation>
    <scope>NUCLEOTIDE SEQUENCE [LARGE SCALE GENOMIC DNA]</scope>
    <source>
        <strain evidence="5 6">69B4</strain>
    </source>
</reference>
<feature type="domain" description="PAC" evidence="4">
    <location>
        <begin position="103"/>
        <end position="155"/>
    </location>
</feature>
<evidence type="ECO:0000259" key="4">
    <source>
        <dbReference type="PROSITE" id="PS50113"/>
    </source>
</evidence>
<dbReference type="SMART" id="SM00091">
    <property type="entry name" value="PAS"/>
    <property type="match status" value="2"/>
</dbReference>
<sequence length="701" mass="75662">MTAGEPLQGLGPRDGVPGTPLHPDLALTEVRAQVAMEAAGIGVFDWDLVSGRLTWDDRLQRIFGYRPGEFDETIEAFNARLHPEDATRVAGLLAEALDTCGSYAAEYRVLHPDGGLRWVRAHGRALAGPQGGAVRLVGAAYDTTARRDEEARVARVLESMPTAFFSVDPAWRFTYVNAEAERVLGQTREELLGQDLWERFPFAVGGTFEDRYRTSMDTGVPVAFEAYYPAPLDRWYEVRAWPAPDGLSVYFHDVTLRRAAQAQVEQMASRSALVARVAGELAGTLDAEEAVARLARIVVPTLAEWCIVSLIDQERPGPEWRRLRDIGSWHQDPGMRARVERYAQVRLPSLSGVSFVAEALRTRVPVVSPSRTTEAIASLFGPGEAYDLIHELAPEEGVVLPLVAQGRALGLLTLYGPAGRGGVTADGAAALDTAAEVAHRAAMALDHARLFAQQQKVAEELQRSLLTRPPRGERLRIAVRYQPAAEVARVGGDWYDAFEPRPGVTTLVIGDVVGHDVVAAASMGQARSLLRGIAVTTGCGPAELLERLDTAMHVLSTGMAATALVAELVQSPSQEADGSARLTWSSAGHLPPFALGPRGEVRDLGAGPHGQVDNDLLLGIAPDRRRREHTTDLPPGWTLILYTDGLVERRGEAVRDGVARLRAVLAEMGGADPETLCDALLGRMLPTAPADDVALAAVQVR</sequence>
<dbReference type="SMART" id="SM00086">
    <property type="entry name" value="PAC"/>
    <property type="match status" value="1"/>
</dbReference>
<dbReference type="Pfam" id="PF08448">
    <property type="entry name" value="PAS_4"/>
    <property type="match status" value="1"/>
</dbReference>
<dbReference type="SUPFAM" id="SSF81606">
    <property type="entry name" value="PP2C-like"/>
    <property type="match status" value="1"/>
</dbReference>
<dbReference type="PANTHER" id="PTHR43156:SF2">
    <property type="entry name" value="STAGE II SPORULATION PROTEIN E"/>
    <property type="match status" value="1"/>
</dbReference>